<dbReference type="RefSeq" id="XP_024581079.1">
    <property type="nucleotide sequence ID" value="XM_024730842.1"/>
</dbReference>
<dbReference type="AlphaFoldDB" id="A0A0P1ASA8"/>
<keyword evidence="1" id="KW-0732">Signal</keyword>
<feature type="signal peptide" evidence="1">
    <location>
        <begin position="1"/>
        <end position="19"/>
    </location>
</feature>
<reference evidence="3" key="1">
    <citation type="submission" date="2014-09" db="EMBL/GenBank/DDBJ databases">
        <authorList>
            <person name="Sharma Rahul"/>
            <person name="Thines Marco"/>
        </authorList>
    </citation>
    <scope>NUCLEOTIDE SEQUENCE [LARGE SCALE GENOMIC DNA]</scope>
</reference>
<evidence type="ECO:0000256" key="1">
    <source>
        <dbReference type="SAM" id="SignalP"/>
    </source>
</evidence>
<feature type="chain" id="PRO_5006058878" description="RxLR-like protein" evidence="1">
    <location>
        <begin position="20"/>
        <end position="335"/>
    </location>
</feature>
<proteinExistence type="predicted"/>
<evidence type="ECO:0008006" key="4">
    <source>
        <dbReference type="Google" id="ProtNLM"/>
    </source>
</evidence>
<evidence type="ECO:0000313" key="2">
    <source>
        <dbReference type="EMBL" id="CEG44710.1"/>
    </source>
</evidence>
<dbReference type="Proteomes" id="UP000054928">
    <property type="component" value="Unassembled WGS sequence"/>
</dbReference>
<evidence type="ECO:0000313" key="3">
    <source>
        <dbReference type="Proteomes" id="UP000054928"/>
    </source>
</evidence>
<keyword evidence="3" id="KW-1185">Reference proteome</keyword>
<dbReference type="EMBL" id="CCYD01001336">
    <property type="protein sequence ID" value="CEG44710.1"/>
    <property type="molecule type" value="Genomic_DNA"/>
</dbReference>
<dbReference type="GeneID" id="36396109"/>
<organism evidence="2 3">
    <name type="scientific">Plasmopara halstedii</name>
    <name type="common">Downy mildew of sunflower</name>
    <dbReference type="NCBI Taxonomy" id="4781"/>
    <lineage>
        <taxon>Eukaryota</taxon>
        <taxon>Sar</taxon>
        <taxon>Stramenopiles</taxon>
        <taxon>Oomycota</taxon>
        <taxon>Peronosporomycetes</taxon>
        <taxon>Peronosporales</taxon>
        <taxon>Peronosporaceae</taxon>
        <taxon>Plasmopara</taxon>
    </lineage>
</organism>
<name>A0A0P1ASA8_PLAHL</name>
<accession>A0A0P1ASA8</accession>
<protein>
    <recommendedName>
        <fullName evidence="4">RxLR-like protein</fullName>
    </recommendedName>
</protein>
<sequence length="335" mass="39056">MRVYVFVAIFVREVSFCFAVRLGETNCTVLDTNGREPLCTPAHKAYTIPNRALRNNVALVENEAHVDDNEKEARMQNIEPLEALMKPHLSGDTMKEMQEILNNALTMPTAHLDKNKIVGRSYDPRGMLQDMLARNRELRPNVIVEKWLEQVVHHKNFDQERDTISEKLLLALEELMQSQNAEELMSQVITVLETFRVQPKFKSFAENFERLIVVKRKYKVLVFQNWIKNINLENAFRILVGVGKITNHETPLLWVWFDYIQYEQAISEEDDLRLKLSYIIDFKRSNQCPGTVLLQGLTYKRTFIQLVEKIKSLNHVSKTFLEESPLSNTKTTFLL</sequence>